<dbReference type="PANTHER" id="PTHR37829">
    <property type="entry name" value="PHAGE-LIKE ELEMENT PBSX PROTEIN XKDT"/>
    <property type="match status" value="1"/>
</dbReference>
<dbReference type="RefSeq" id="WP_116047675.1">
    <property type="nucleotide sequence ID" value="NZ_QUBQ01000003.1"/>
</dbReference>
<gene>
    <name evidence="4" type="ORF">DX130_17885</name>
</gene>
<dbReference type="PANTHER" id="PTHR37829:SF3">
    <property type="entry name" value="PROTEIN JAYE-RELATED"/>
    <property type="match status" value="1"/>
</dbReference>
<dbReference type="AlphaFoldDB" id="A0A371PEQ1"/>
<feature type="domain" description="Baseplate J-like central" evidence="2">
    <location>
        <begin position="183"/>
        <end position="253"/>
    </location>
</feature>
<evidence type="ECO:0000256" key="1">
    <source>
        <dbReference type="ARBA" id="ARBA00038087"/>
    </source>
</evidence>
<evidence type="ECO:0000313" key="4">
    <source>
        <dbReference type="EMBL" id="REK74392.1"/>
    </source>
</evidence>
<dbReference type="Proteomes" id="UP000261905">
    <property type="component" value="Unassembled WGS sequence"/>
</dbReference>
<name>A0A371PEQ1_9BACL</name>
<evidence type="ECO:0000259" key="3">
    <source>
        <dbReference type="Pfam" id="PF26079"/>
    </source>
</evidence>
<dbReference type="Pfam" id="PF26079">
    <property type="entry name" value="Baseplate_J_C"/>
    <property type="match status" value="1"/>
</dbReference>
<dbReference type="OrthoDB" id="2554267at2"/>
<feature type="domain" description="Baseplate J-like C-terminal" evidence="3">
    <location>
        <begin position="262"/>
        <end position="343"/>
    </location>
</feature>
<keyword evidence="5" id="KW-1185">Reference proteome</keyword>
<protein>
    <submittedName>
        <fullName evidence="4">Baseplate J protein</fullName>
    </submittedName>
</protein>
<reference evidence="4 5" key="1">
    <citation type="submission" date="2018-08" db="EMBL/GenBank/DDBJ databases">
        <title>Paenibacillus sp. M4BSY-1, whole genome shotgun sequence.</title>
        <authorList>
            <person name="Tuo L."/>
        </authorList>
    </citation>
    <scope>NUCLEOTIDE SEQUENCE [LARGE SCALE GENOMIC DNA]</scope>
    <source>
        <strain evidence="4 5">M4BSY-1</strain>
    </source>
</reference>
<sequence length="345" mass="37228">MDNVQTMEVILERMLDRVPGSIDKREGSVIYDALAPAAAELAQLYAEMELQQRLGFGITSSGEYLELRTADFGVNRQPATTAQRKGLFYGENQAPLDIPIGSRYGGEGINYVVRERLSAGVFRMECEMPGAGGNLYYGPLLPLDFINGLVRAELSDVIVHGEDLESDDSLRARYLHRVRNPSSGGNAADYRNWAQEVPGVGGARVYPLWNGAGSVKVVIFDSQMKPAAPVLVNTTKAYIDTVRPIGAAVTVVSAAAKSILLRAKVRLADGYVLQDVTEALASSVQAYLRSVTIDSDYVSIAQIGTLLLRTQGVIDYTNLTLNGAAANVELASEELPDLTGVELEV</sequence>
<evidence type="ECO:0000259" key="2">
    <source>
        <dbReference type="Pfam" id="PF26078"/>
    </source>
</evidence>
<comment type="similarity">
    <text evidence="1">Belongs to the Mu gp47/PBSX XkdT family.</text>
</comment>
<proteinExistence type="inferred from homology"/>
<dbReference type="InterPro" id="IPR058531">
    <property type="entry name" value="Baseplate_J_M"/>
</dbReference>
<organism evidence="4 5">
    <name type="scientific">Paenibacillus paeoniae</name>
    <dbReference type="NCBI Taxonomy" id="2292705"/>
    <lineage>
        <taxon>Bacteria</taxon>
        <taxon>Bacillati</taxon>
        <taxon>Bacillota</taxon>
        <taxon>Bacilli</taxon>
        <taxon>Bacillales</taxon>
        <taxon>Paenibacillaceae</taxon>
        <taxon>Paenibacillus</taxon>
    </lineage>
</organism>
<dbReference type="InterPro" id="IPR058530">
    <property type="entry name" value="Baseplate_J-like_C"/>
</dbReference>
<dbReference type="InterPro" id="IPR052399">
    <property type="entry name" value="Phage_Baseplate_Assmbl_Protein"/>
</dbReference>
<comment type="caution">
    <text evidence="4">The sequence shown here is derived from an EMBL/GenBank/DDBJ whole genome shotgun (WGS) entry which is preliminary data.</text>
</comment>
<accession>A0A371PEQ1</accession>
<dbReference type="Pfam" id="PF26078">
    <property type="entry name" value="Baseplate_J_M"/>
    <property type="match status" value="1"/>
</dbReference>
<dbReference type="EMBL" id="QUBQ01000003">
    <property type="protein sequence ID" value="REK74392.1"/>
    <property type="molecule type" value="Genomic_DNA"/>
</dbReference>
<evidence type="ECO:0000313" key="5">
    <source>
        <dbReference type="Proteomes" id="UP000261905"/>
    </source>
</evidence>